<evidence type="ECO:0000313" key="2">
    <source>
        <dbReference type="Proteomes" id="UP000321328"/>
    </source>
</evidence>
<proteinExistence type="predicted"/>
<dbReference type="STRING" id="1123024.GCA_000423625_01468"/>
<reference evidence="1 2" key="1">
    <citation type="submission" date="2019-07" db="EMBL/GenBank/DDBJ databases">
        <title>Whole genome shotgun sequence of Pseudonocardia asaccharolytica NBRC 16224.</title>
        <authorList>
            <person name="Hosoyama A."/>
            <person name="Uohara A."/>
            <person name="Ohji S."/>
            <person name="Ichikawa N."/>
        </authorList>
    </citation>
    <scope>NUCLEOTIDE SEQUENCE [LARGE SCALE GENOMIC DNA]</scope>
    <source>
        <strain evidence="1 2">NBRC 16224</strain>
    </source>
</reference>
<organism evidence="1 2">
    <name type="scientific">Pseudonocardia asaccharolytica DSM 44247 = NBRC 16224</name>
    <dbReference type="NCBI Taxonomy" id="1123024"/>
    <lineage>
        <taxon>Bacteria</taxon>
        <taxon>Bacillati</taxon>
        <taxon>Actinomycetota</taxon>
        <taxon>Actinomycetes</taxon>
        <taxon>Pseudonocardiales</taxon>
        <taxon>Pseudonocardiaceae</taxon>
        <taxon>Pseudonocardia</taxon>
    </lineage>
</organism>
<dbReference type="EMBL" id="BJVI01000047">
    <property type="protein sequence ID" value="GEL19810.1"/>
    <property type="molecule type" value="Genomic_DNA"/>
</dbReference>
<comment type="caution">
    <text evidence="1">The sequence shown here is derived from an EMBL/GenBank/DDBJ whole genome shotgun (WGS) entry which is preliminary data.</text>
</comment>
<dbReference type="Proteomes" id="UP000321328">
    <property type="component" value="Unassembled WGS sequence"/>
</dbReference>
<dbReference type="AlphaFoldDB" id="A0A511D4T9"/>
<name>A0A511D4T9_9PSEU</name>
<gene>
    <name evidence="1" type="ORF">PA7_36470</name>
</gene>
<protein>
    <submittedName>
        <fullName evidence="1">Uncharacterized protein</fullName>
    </submittedName>
</protein>
<keyword evidence="2" id="KW-1185">Reference proteome</keyword>
<accession>A0A511D4T9</accession>
<sequence>MAAGTYQNWRDVADLAMDAISRDPDKEVPAGGGKACLSRVIFLRNLRTNQVVRQRIVRMIGAVDQNNIITAFPTIGSVSRRV</sequence>
<evidence type="ECO:0000313" key="1">
    <source>
        <dbReference type="EMBL" id="GEL19810.1"/>
    </source>
</evidence>